<evidence type="ECO:0000256" key="3">
    <source>
        <dbReference type="ARBA" id="ARBA00022840"/>
    </source>
</evidence>
<dbReference type="SUPFAM" id="SSF52540">
    <property type="entry name" value="P-loop containing nucleoside triphosphate hydrolases"/>
    <property type="match status" value="1"/>
</dbReference>
<dbReference type="GO" id="GO:0005886">
    <property type="term" value="C:plasma membrane"/>
    <property type="evidence" value="ECO:0007669"/>
    <property type="project" value="TreeGrafter"/>
</dbReference>
<dbReference type="InterPro" id="IPR017871">
    <property type="entry name" value="ABC_transporter-like_CS"/>
</dbReference>
<evidence type="ECO:0000259" key="5">
    <source>
        <dbReference type="PROSITE" id="PS50893"/>
    </source>
</evidence>
<proteinExistence type="inferred from homology"/>
<protein>
    <submittedName>
        <fullName evidence="6">ABC transporter related</fullName>
    </submittedName>
</protein>
<dbReference type="SMART" id="SM00382">
    <property type="entry name" value="AAA"/>
    <property type="match status" value="1"/>
</dbReference>
<dbReference type="CDD" id="cd03255">
    <property type="entry name" value="ABC_MJ0796_LolCDE_FtsE"/>
    <property type="match status" value="1"/>
</dbReference>
<dbReference type="Pfam" id="PF00005">
    <property type="entry name" value="ABC_tran"/>
    <property type="match status" value="1"/>
</dbReference>
<evidence type="ECO:0000313" key="6">
    <source>
        <dbReference type="EMBL" id="ABJ88014.1"/>
    </source>
</evidence>
<dbReference type="EMBL" id="CP000473">
    <property type="protein sequence ID" value="ABJ88014.1"/>
    <property type="molecule type" value="Genomic_DNA"/>
</dbReference>
<dbReference type="FunFam" id="3.40.50.300:FF:000032">
    <property type="entry name" value="Export ABC transporter ATP-binding protein"/>
    <property type="match status" value="1"/>
</dbReference>
<evidence type="ECO:0000256" key="1">
    <source>
        <dbReference type="ARBA" id="ARBA00022448"/>
    </source>
</evidence>
<dbReference type="OrthoDB" id="9802264at2"/>
<keyword evidence="3" id="KW-0067">ATP-binding</keyword>
<dbReference type="InterPro" id="IPR003593">
    <property type="entry name" value="AAA+_ATPase"/>
</dbReference>
<dbReference type="PANTHER" id="PTHR24220">
    <property type="entry name" value="IMPORT ATP-BINDING PROTEIN"/>
    <property type="match status" value="1"/>
</dbReference>
<keyword evidence="1" id="KW-0813">Transport</keyword>
<sequence length="225" mass="24148" precursor="true">MPRLELRAVSRRYTDGEQSVEVLHDISLAVEPGTVTAFLGRSGCGKTTLLNLAGAMDFPTSGEVLIDGRATSALSESELTVLRRTKIGFVFQFFQLLPTLSVLENVELPLLLAGVSKAAEAARDRLRWVGLSEKAAAFPYQLSGGQMQRVAIARALVSSPEILIADEPTGNLDTVSGEQVLALLREAASRFGATILMATHSAEAAAIADTRVNLRDGRIQSIEQR</sequence>
<dbReference type="GO" id="GO:0022857">
    <property type="term" value="F:transmembrane transporter activity"/>
    <property type="evidence" value="ECO:0007669"/>
    <property type="project" value="TreeGrafter"/>
</dbReference>
<dbReference type="KEGG" id="sus:Acid_7101"/>
<dbReference type="GO" id="GO:0098796">
    <property type="term" value="C:membrane protein complex"/>
    <property type="evidence" value="ECO:0007669"/>
    <property type="project" value="UniProtKB-ARBA"/>
</dbReference>
<dbReference type="GO" id="GO:0005524">
    <property type="term" value="F:ATP binding"/>
    <property type="evidence" value="ECO:0007669"/>
    <property type="project" value="UniProtKB-KW"/>
</dbReference>
<dbReference type="InterPro" id="IPR003439">
    <property type="entry name" value="ABC_transporter-like_ATP-bd"/>
</dbReference>
<feature type="domain" description="ABC transporter" evidence="5">
    <location>
        <begin position="4"/>
        <end position="224"/>
    </location>
</feature>
<reference evidence="6" key="1">
    <citation type="submission" date="2006-10" db="EMBL/GenBank/DDBJ databases">
        <title>Complete sequence of Solibacter usitatus Ellin6076.</title>
        <authorList>
            <consortium name="US DOE Joint Genome Institute"/>
            <person name="Copeland A."/>
            <person name="Lucas S."/>
            <person name="Lapidus A."/>
            <person name="Barry K."/>
            <person name="Detter J.C."/>
            <person name="Glavina del Rio T."/>
            <person name="Hammon N."/>
            <person name="Israni S."/>
            <person name="Dalin E."/>
            <person name="Tice H."/>
            <person name="Pitluck S."/>
            <person name="Thompson L.S."/>
            <person name="Brettin T."/>
            <person name="Bruce D."/>
            <person name="Han C."/>
            <person name="Tapia R."/>
            <person name="Gilna P."/>
            <person name="Schmutz J."/>
            <person name="Larimer F."/>
            <person name="Land M."/>
            <person name="Hauser L."/>
            <person name="Kyrpides N."/>
            <person name="Mikhailova N."/>
            <person name="Janssen P.H."/>
            <person name="Kuske C.R."/>
            <person name="Richardson P."/>
        </authorList>
    </citation>
    <scope>NUCLEOTIDE SEQUENCE</scope>
    <source>
        <strain evidence="6">Ellin6076</strain>
    </source>
</reference>
<dbReference type="eggNOG" id="COG1136">
    <property type="taxonomic scope" value="Bacteria"/>
</dbReference>
<dbReference type="STRING" id="234267.Acid_7101"/>
<dbReference type="InParanoid" id="Q01QQ6"/>
<gene>
    <name evidence="6" type="ordered locus">Acid_7101</name>
</gene>
<dbReference type="HOGENOM" id="CLU_000604_1_22_0"/>
<organism evidence="6">
    <name type="scientific">Solibacter usitatus (strain Ellin6076)</name>
    <dbReference type="NCBI Taxonomy" id="234267"/>
    <lineage>
        <taxon>Bacteria</taxon>
        <taxon>Pseudomonadati</taxon>
        <taxon>Acidobacteriota</taxon>
        <taxon>Terriglobia</taxon>
        <taxon>Bryobacterales</taxon>
        <taxon>Solibacteraceae</taxon>
        <taxon>Candidatus Solibacter</taxon>
    </lineage>
</organism>
<dbReference type="PROSITE" id="PS50893">
    <property type="entry name" value="ABC_TRANSPORTER_2"/>
    <property type="match status" value="1"/>
</dbReference>
<dbReference type="AlphaFoldDB" id="Q01QQ6"/>
<dbReference type="InterPro" id="IPR027417">
    <property type="entry name" value="P-loop_NTPase"/>
</dbReference>
<evidence type="ECO:0000256" key="4">
    <source>
        <dbReference type="ARBA" id="ARBA00038388"/>
    </source>
</evidence>
<dbReference type="GO" id="GO:0016887">
    <property type="term" value="F:ATP hydrolysis activity"/>
    <property type="evidence" value="ECO:0007669"/>
    <property type="project" value="InterPro"/>
</dbReference>
<keyword evidence="2" id="KW-0547">Nucleotide-binding</keyword>
<name>Q01QQ6_SOLUE</name>
<comment type="similarity">
    <text evidence="4">Belongs to the ABC transporter superfamily. Macrolide exporter (TC 3.A.1.122) family.</text>
</comment>
<evidence type="ECO:0000256" key="2">
    <source>
        <dbReference type="ARBA" id="ARBA00022741"/>
    </source>
</evidence>
<accession>Q01QQ6</accession>
<dbReference type="InterPro" id="IPR017911">
    <property type="entry name" value="MacB-like_ATP-bd"/>
</dbReference>
<dbReference type="InterPro" id="IPR015854">
    <property type="entry name" value="ABC_transpr_LolD-like"/>
</dbReference>
<dbReference type="Gene3D" id="3.40.50.300">
    <property type="entry name" value="P-loop containing nucleotide triphosphate hydrolases"/>
    <property type="match status" value="1"/>
</dbReference>
<dbReference type="PROSITE" id="PS00211">
    <property type="entry name" value="ABC_TRANSPORTER_1"/>
    <property type="match status" value="1"/>
</dbReference>